<keyword evidence="3" id="KW-1185">Reference proteome</keyword>
<accession>A0A5Q0GSK4</accession>
<evidence type="ECO:0000313" key="3">
    <source>
        <dbReference type="Proteomes" id="UP000325787"/>
    </source>
</evidence>
<feature type="domain" description="Enoyl reductase (ER)" evidence="1">
    <location>
        <begin position="10"/>
        <end position="308"/>
    </location>
</feature>
<dbReference type="InterPro" id="IPR013154">
    <property type="entry name" value="ADH-like_N"/>
</dbReference>
<gene>
    <name evidence="2" type="ORF">EKG83_05740</name>
</gene>
<dbReference type="Gene3D" id="3.40.50.720">
    <property type="entry name" value="NAD(P)-binding Rossmann-like Domain"/>
    <property type="match status" value="1"/>
</dbReference>
<proteinExistence type="predicted"/>
<dbReference type="InterPro" id="IPR011032">
    <property type="entry name" value="GroES-like_sf"/>
</dbReference>
<evidence type="ECO:0000259" key="1">
    <source>
        <dbReference type="SMART" id="SM00829"/>
    </source>
</evidence>
<organism evidence="2 3">
    <name type="scientific">Saccharothrix syringae</name>
    <name type="common">Nocardiopsis syringae</name>
    <dbReference type="NCBI Taxonomy" id="103733"/>
    <lineage>
        <taxon>Bacteria</taxon>
        <taxon>Bacillati</taxon>
        <taxon>Actinomycetota</taxon>
        <taxon>Actinomycetes</taxon>
        <taxon>Pseudonocardiales</taxon>
        <taxon>Pseudonocardiaceae</taxon>
        <taxon>Saccharothrix</taxon>
    </lineage>
</organism>
<reference evidence="3" key="1">
    <citation type="journal article" date="2021" name="Curr. Microbiol.">
        <title>Complete genome of nocamycin-producing strain Saccharothrix syringae NRRL B-16468 reveals the biosynthetic potential for secondary metabolites.</title>
        <authorList>
            <person name="Mo X."/>
            <person name="Yang S."/>
        </authorList>
    </citation>
    <scope>NUCLEOTIDE SEQUENCE [LARGE SCALE GENOMIC DNA]</scope>
    <source>
        <strain evidence="3">ATCC 51364 / DSM 43886 / JCM 6844 / KCTC 9398 / NBRC 14523 / NRRL B-16468 / INA 2240</strain>
    </source>
</reference>
<dbReference type="SUPFAM" id="SSF50129">
    <property type="entry name" value="GroES-like"/>
    <property type="match status" value="1"/>
</dbReference>
<dbReference type="EMBL" id="CP034550">
    <property type="protein sequence ID" value="QFZ17037.1"/>
    <property type="molecule type" value="Genomic_DNA"/>
</dbReference>
<dbReference type="Pfam" id="PF13602">
    <property type="entry name" value="ADH_zinc_N_2"/>
    <property type="match status" value="1"/>
</dbReference>
<dbReference type="Proteomes" id="UP000325787">
    <property type="component" value="Chromosome"/>
</dbReference>
<sequence>MRAVRLREPGVLRVEEVEDPEPGPGRARIAVRAAGVHPADLSCPDLPTTPGREVAGVVDAIGPDVDGAWLGRRVVTQLGLADGGYAELAVREVGALHVVPEGVGFAAAVAMIRTGGTALGVLDAAGLDPDDVVLVTAAAGGVGGLLVRGAVLAGAFVVGLVGAADKRRAVLRAGAAAAVDYRRQGWRSEVAGALAGREVTAVLDGVGGAEGRGAFDLLGQGGRLVVFGSSSGELLPMSTSDLFARSLTAVVAAGPHMARRAGGVRALEARALAEAGRLAPVVQEFPLAEAARAHAALAGRRTVGKVVLLPGAR</sequence>
<dbReference type="InterPro" id="IPR020843">
    <property type="entry name" value="ER"/>
</dbReference>
<dbReference type="InterPro" id="IPR036291">
    <property type="entry name" value="NAD(P)-bd_dom_sf"/>
</dbReference>
<dbReference type="Pfam" id="PF08240">
    <property type="entry name" value="ADH_N"/>
    <property type="match status" value="1"/>
</dbReference>
<dbReference type="Gene3D" id="3.90.180.10">
    <property type="entry name" value="Medium-chain alcohol dehydrogenases, catalytic domain"/>
    <property type="match status" value="1"/>
</dbReference>
<name>A0A5Q0GSK4_SACSY</name>
<dbReference type="SMART" id="SM00829">
    <property type="entry name" value="PKS_ER"/>
    <property type="match status" value="1"/>
</dbReference>
<dbReference type="InterPro" id="IPR051397">
    <property type="entry name" value="Zn-ADH-like_protein"/>
</dbReference>
<dbReference type="GO" id="GO:0016491">
    <property type="term" value="F:oxidoreductase activity"/>
    <property type="evidence" value="ECO:0007669"/>
    <property type="project" value="InterPro"/>
</dbReference>
<dbReference type="PANTHER" id="PTHR43677">
    <property type="entry name" value="SHORT-CHAIN DEHYDROGENASE/REDUCTASE"/>
    <property type="match status" value="1"/>
</dbReference>
<dbReference type="AlphaFoldDB" id="A0A5Q0GSK4"/>
<evidence type="ECO:0000313" key="2">
    <source>
        <dbReference type="EMBL" id="QFZ17037.1"/>
    </source>
</evidence>
<dbReference type="KEGG" id="ssyi:EKG83_05740"/>
<protein>
    <submittedName>
        <fullName evidence="2">Oxidoreductase</fullName>
    </submittedName>
</protein>
<dbReference type="PANTHER" id="PTHR43677:SF4">
    <property type="entry name" value="QUINONE OXIDOREDUCTASE-LIKE PROTEIN 2"/>
    <property type="match status" value="1"/>
</dbReference>
<dbReference type="RefSeq" id="WP_033433319.1">
    <property type="nucleotide sequence ID" value="NZ_CP034550.1"/>
</dbReference>
<dbReference type="SUPFAM" id="SSF51735">
    <property type="entry name" value="NAD(P)-binding Rossmann-fold domains"/>
    <property type="match status" value="1"/>
</dbReference>
<dbReference type="OrthoDB" id="5195079at2"/>